<name>A0A3R8R330_9FIRM</name>
<dbReference type="GO" id="GO:0005524">
    <property type="term" value="F:ATP binding"/>
    <property type="evidence" value="ECO:0007669"/>
    <property type="project" value="UniProtKB-UniRule"/>
</dbReference>
<keyword evidence="2 3" id="KW-0067">ATP-binding</keyword>
<dbReference type="GO" id="GO:0004140">
    <property type="term" value="F:dephospho-CoA kinase activity"/>
    <property type="evidence" value="ECO:0007669"/>
    <property type="project" value="UniProtKB-UniRule"/>
</dbReference>
<keyword evidence="3" id="KW-0173">Coenzyme A biosynthesis</keyword>
<dbReference type="PROSITE" id="PS51219">
    <property type="entry name" value="DPCK"/>
    <property type="match status" value="1"/>
</dbReference>
<accession>A0A3R8R330</accession>
<dbReference type="Gene3D" id="3.40.50.300">
    <property type="entry name" value="P-loop containing nucleotide triphosphate hydrolases"/>
    <property type="match status" value="1"/>
</dbReference>
<dbReference type="EMBL" id="RHJS01000002">
    <property type="protein sequence ID" value="RRK31067.1"/>
    <property type="molecule type" value="Genomic_DNA"/>
</dbReference>
<protein>
    <recommendedName>
        <fullName evidence="3 4">Dephospho-CoA kinase</fullName>
        <ecNumber evidence="3 4">2.7.1.24</ecNumber>
    </recommendedName>
    <alternativeName>
        <fullName evidence="3">Dephosphocoenzyme A kinase</fullName>
    </alternativeName>
</protein>
<keyword evidence="1 3" id="KW-0547">Nucleotide-binding</keyword>
<keyword evidence="6" id="KW-1185">Reference proteome</keyword>
<evidence type="ECO:0000256" key="2">
    <source>
        <dbReference type="ARBA" id="ARBA00022840"/>
    </source>
</evidence>
<comment type="catalytic activity">
    <reaction evidence="3">
        <text>3'-dephospho-CoA + ATP = ADP + CoA + H(+)</text>
        <dbReference type="Rhea" id="RHEA:18245"/>
        <dbReference type="ChEBI" id="CHEBI:15378"/>
        <dbReference type="ChEBI" id="CHEBI:30616"/>
        <dbReference type="ChEBI" id="CHEBI:57287"/>
        <dbReference type="ChEBI" id="CHEBI:57328"/>
        <dbReference type="ChEBI" id="CHEBI:456216"/>
        <dbReference type="EC" id="2.7.1.24"/>
    </reaction>
</comment>
<dbReference type="NCBIfam" id="TIGR00152">
    <property type="entry name" value="dephospho-CoA kinase"/>
    <property type="match status" value="1"/>
</dbReference>
<dbReference type="SUPFAM" id="SSF52540">
    <property type="entry name" value="P-loop containing nucleoside triphosphate hydrolases"/>
    <property type="match status" value="1"/>
</dbReference>
<dbReference type="UniPathway" id="UPA00241">
    <property type="reaction ID" value="UER00356"/>
</dbReference>
<dbReference type="PANTHER" id="PTHR10695">
    <property type="entry name" value="DEPHOSPHO-COA KINASE-RELATED"/>
    <property type="match status" value="1"/>
</dbReference>
<dbReference type="Proteomes" id="UP000274920">
    <property type="component" value="Unassembled WGS sequence"/>
</dbReference>
<comment type="pathway">
    <text evidence="3">Cofactor biosynthesis; coenzyme A biosynthesis; CoA from (R)-pantothenate: step 5/5.</text>
</comment>
<dbReference type="PANTHER" id="PTHR10695:SF46">
    <property type="entry name" value="BIFUNCTIONAL COENZYME A SYNTHASE-RELATED"/>
    <property type="match status" value="1"/>
</dbReference>
<dbReference type="InterPro" id="IPR027417">
    <property type="entry name" value="P-loop_NTPase"/>
</dbReference>
<dbReference type="HAMAP" id="MF_00376">
    <property type="entry name" value="Dephospho_CoA_kinase"/>
    <property type="match status" value="1"/>
</dbReference>
<proteinExistence type="inferred from homology"/>
<dbReference type="GO" id="GO:0015937">
    <property type="term" value="P:coenzyme A biosynthetic process"/>
    <property type="evidence" value="ECO:0007669"/>
    <property type="project" value="UniProtKB-UniRule"/>
</dbReference>
<keyword evidence="3 5" id="KW-0418">Kinase</keyword>
<dbReference type="Pfam" id="PF01121">
    <property type="entry name" value="CoaE"/>
    <property type="match status" value="1"/>
</dbReference>
<sequence length="193" mass="21567">MKILGITGGVGSGKSEVLQFLQEAYGAVVSPLDDAARRLQQKGQPCYERIVEAFGRDILGADGELDRGKLAETVFSSPQKLALLNSIVHPEVRRWVEQDISQKERDGEELYVLESALFPDVDYGDLCGEMWYVYAEESVRCLRLARSRGYTEERTRGMIRSQPSEAAFRKICTAVIDNSGAFENTKKQIGELL</sequence>
<dbReference type="GO" id="GO:0005737">
    <property type="term" value="C:cytoplasm"/>
    <property type="evidence" value="ECO:0007669"/>
    <property type="project" value="UniProtKB-SubCell"/>
</dbReference>
<comment type="subcellular location">
    <subcellularLocation>
        <location evidence="3">Cytoplasm</location>
    </subcellularLocation>
</comment>
<comment type="caution">
    <text evidence="5">The sequence shown here is derived from an EMBL/GenBank/DDBJ whole genome shotgun (WGS) entry which is preliminary data.</text>
</comment>
<dbReference type="RefSeq" id="WP_125130632.1">
    <property type="nucleotide sequence ID" value="NZ_CASCYM010000088.1"/>
</dbReference>
<comment type="similarity">
    <text evidence="3">Belongs to the CoaE family.</text>
</comment>
<comment type="function">
    <text evidence="3">Catalyzes the phosphorylation of the 3'-hydroxyl group of dephosphocoenzyme A to form coenzyme A.</text>
</comment>
<evidence type="ECO:0000256" key="1">
    <source>
        <dbReference type="ARBA" id="ARBA00022741"/>
    </source>
</evidence>
<dbReference type="InterPro" id="IPR001977">
    <property type="entry name" value="Depp_CoAkinase"/>
</dbReference>
<dbReference type="EC" id="2.7.1.24" evidence="3 4"/>
<evidence type="ECO:0000313" key="5">
    <source>
        <dbReference type="EMBL" id="RRK31067.1"/>
    </source>
</evidence>
<keyword evidence="3" id="KW-0963">Cytoplasm</keyword>
<evidence type="ECO:0000313" key="6">
    <source>
        <dbReference type="Proteomes" id="UP000274920"/>
    </source>
</evidence>
<feature type="binding site" evidence="3">
    <location>
        <begin position="11"/>
        <end position="16"/>
    </location>
    <ligand>
        <name>ATP</name>
        <dbReference type="ChEBI" id="CHEBI:30616"/>
    </ligand>
</feature>
<dbReference type="AlphaFoldDB" id="A0A3R8R330"/>
<reference evidence="5" key="1">
    <citation type="submission" date="2018-10" db="EMBL/GenBank/DDBJ databases">
        <title>Schaedlerella arabinophila gen. nov. sp. nov., isolated from the mouse intestinal tract and comparative analysis with the genome of the closely related altered Schaedler flora strain ASF502.</title>
        <authorList>
            <person name="Miyake S."/>
            <person name="Soh M."/>
            <person name="Seedorf H."/>
        </authorList>
    </citation>
    <scope>NUCLEOTIDE SEQUENCE [LARGE SCALE GENOMIC DNA]</scope>
    <source>
        <strain evidence="5">DSM 106076</strain>
    </source>
</reference>
<organism evidence="5 6">
    <name type="scientific">Schaedlerella arabinosiphila</name>
    <dbReference type="NCBI Taxonomy" id="2044587"/>
    <lineage>
        <taxon>Bacteria</taxon>
        <taxon>Bacillati</taxon>
        <taxon>Bacillota</taxon>
        <taxon>Clostridia</taxon>
        <taxon>Lachnospirales</taxon>
        <taxon>Lachnospiraceae</taxon>
        <taxon>Schaedlerella</taxon>
    </lineage>
</organism>
<dbReference type="CDD" id="cd02022">
    <property type="entry name" value="DPCK"/>
    <property type="match status" value="1"/>
</dbReference>
<evidence type="ECO:0000256" key="3">
    <source>
        <dbReference type="HAMAP-Rule" id="MF_00376"/>
    </source>
</evidence>
<gene>
    <name evidence="3" type="primary">coaE</name>
    <name evidence="5" type="ORF">EBB54_06530</name>
</gene>
<keyword evidence="3 5" id="KW-0808">Transferase</keyword>
<evidence type="ECO:0000256" key="4">
    <source>
        <dbReference type="NCBIfam" id="TIGR00152"/>
    </source>
</evidence>